<proteinExistence type="predicted"/>
<dbReference type="EMBL" id="FTPP01000001">
    <property type="protein sequence ID" value="SIT79829.1"/>
    <property type="molecule type" value="Genomic_DNA"/>
</dbReference>
<organism evidence="1 2">
    <name type="scientific">Pontibacter indicus</name>
    <dbReference type="NCBI Taxonomy" id="1317125"/>
    <lineage>
        <taxon>Bacteria</taxon>
        <taxon>Pseudomonadati</taxon>
        <taxon>Bacteroidota</taxon>
        <taxon>Cytophagia</taxon>
        <taxon>Cytophagales</taxon>
        <taxon>Hymenobacteraceae</taxon>
        <taxon>Pontibacter</taxon>
    </lineage>
</organism>
<evidence type="ECO:0000313" key="1">
    <source>
        <dbReference type="EMBL" id="SIT79829.1"/>
    </source>
</evidence>
<dbReference type="Gene3D" id="3.90.930.1">
    <property type="match status" value="1"/>
</dbReference>
<evidence type="ECO:0008006" key="3">
    <source>
        <dbReference type="Google" id="ProtNLM"/>
    </source>
</evidence>
<name>A0A1R3WNU4_9BACT</name>
<dbReference type="Proteomes" id="UP000187181">
    <property type="component" value="Unassembled WGS sequence"/>
</dbReference>
<dbReference type="RefSeq" id="WP_244554585.1">
    <property type="nucleotide sequence ID" value="NZ_FTPP01000001.1"/>
</dbReference>
<protein>
    <recommendedName>
        <fullName evidence="3">MORN repeat variant</fullName>
    </recommendedName>
</protein>
<reference evidence="2" key="1">
    <citation type="submission" date="2017-01" db="EMBL/GenBank/DDBJ databases">
        <authorList>
            <person name="Varghese N."/>
            <person name="Submissions S."/>
        </authorList>
    </citation>
    <scope>NUCLEOTIDE SEQUENCE [LARGE SCALE GENOMIC DNA]</scope>
    <source>
        <strain evidence="2">LP100</strain>
    </source>
</reference>
<evidence type="ECO:0000313" key="2">
    <source>
        <dbReference type="Proteomes" id="UP000187181"/>
    </source>
</evidence>
<keyword evidence="2" id="KW-1185">Reference proteome</keyword>
<sequence length="158" mass="19100">MKKIYTFTLLLLLLLPLTMHGQVKQKPSKGIWPFQINRFDKEGRHHGRWKLYLPDNTTLLRNGRFKHGQERGKWRYYYPDGSLRKIEYHKPGSKEFLVRLFHDNGQLEKQGMARVVETDRVIHYYWFGTWQIYNRAGQLTHTEYYEKGNEIKLDLSKK</sequence>
<dbReference type="SUPFAM" id="SSF82185">
    <property type="entry name" value="Histone H3 K4-specific methyltransferase SET7/9 N-terminal domain"/>
    <property type="match status" value="1"/>
</dbReference>
<dbReference type="AlphaFoldDB" id="A0A1R3WNU4"/>
<accession>A0A1R3WNU4</accession>
<gene>
    <name evidence="1" type="ORF">SAMN05444128_0792</name>
</gene>
<dbReference type="STRING" id="1317125.SAMN05444128_0792"/>